<dbReference type="PANTHER" id="PTHR44943">
    <property type="entry name" value="CELLULOSE SYNTHASE OPERON PROTEIN C"/>
    <property type="match status" value="1"/>
</dbReference>
<keyword evidence="4" id="KW-0732">Signal</keyword>
<keyword evidence="1" id="KW-0677">Repeat</keyword>
<evidence type="ECO:0000256" key="3">
    <source>
        <dbReference type="PROSITE-ProRule" id="PRU00339"/>
    </source>
</evidence>
<accession>A0A9P8HQC9</accession>
<dbReference type="PROSITE" id="PS51257">
    <property type="entry name" value="PROKAR_LIPOPROTEIN"/>
    <property type="match status" value="1"/>
</dbReference>
<gene>
    <name evidence="5" type="ORF">FGG08_007643</name>
</gene>
<dbReference type="EMBL" id="JAGHQL010000434">
    <property type="protein sequence ID" value="KAH0533600.1"/>
    <property type="molecule type" value="Genomic_DNA"/>
</dbReference>
<dbReference type="Proteomes" id="UP000698800">
    <property type="component" value="Unassembled WGS sequence"/>
</dbReference>
<proteinExistence type="predicted"/>
<protein>
    <recommendedName>
        <fullName evidence="7">Tetratricopeptide repeat protein</fullName>
    </recommendedName>
</protein>
<sequence>MRRIAISVLAVSLVACGHTVTEQDASQAKLQYDMGVTSLRRGDPRAALRDLLAAEERDPELPQVHNALGLVYHSLGHADDALAHYKKAVKLMPEFSEAYNNMGTLLTDMGRYDEAIEAHEKAMSDILYTTPYLAEGNMAWAMYKKGDVAQARKHL</sequence>
<dbReference type="Pfam" id="PF00515">
    <property type="entry name" value="TPR_1"/>
    <property type="match status" value="1"/>
</dbReference>
<dbReference type="InterPro" id="IPR019734">
    <property type="entry name" value="TPR_rpt"/>
</dbReference>
<name>A0A9P8HQC9_9PEZI</name>
<reference evidence="5" key="1">
    <citation type="submission" date="2021-03" db="EMBL/GenBank/DDBJ databases">
        <title>Comparative genomics and phylogenomic investigation of the class Geoglossomycetes provide insights into ecological specialization and systematics.</title>
        <authorList>
            <person name="Melie T."/>
            <person name="Pirro S."/>
            <person name="Miller A.N."/>
            <person name="Quandt A."/>
        </authorList>
    </citation>
    <scope>NUCLEOTIDE SEQUENCE</scope>
    <source>
        <strain evidence="5">GBOQ0MN5Z8</strain>
    </source>
</reference>
<dbReference type="InterPro" id="IPR011990">
    <property type="entry name" value="TPR-like_helical_dom_sf"/>
</dbReference>
<feature type="chain" id="PRO_5040321951" description="Tetratricopeptide repeat protein" evidence="4">
    <location>
        <begin position="20"/>
        <end position="155"/>
    </location>
</feature>
<dbReference type="SMART" id="SM00028">
    <property type="entry name" value="TPR"/>
    <property type="match status" value="3"/>
</dbReference>
<feature type="repeat" description="TPR" evidence="3">
    <location>
        <begin position="62"/>
        <end position="95"/>
    </location>
</feature>
<evidence type="ECO:0000313" key="5">
    <source>
        <dbReference type="EMBL" id="KAH0533600.1"/>
    </source>
</evidence>
<evidence type="ECO:0008006" key="7">
    <source>
        <dbReference type="Google" id="ProtNLM"/>
    </source>
</evidence>
<dbReference type="InterPro" id="IPR051685">
    <property type="entry name" value="Ycf3/AcsC/BcsC/TPR_MFPF"/>
</dbReference>
<feature type="signal peptide" evidence="4">
    <location>
        <begin position="1"/>
        <end position="19"/>
    </location>
</feature>
<comment type="caution">
    <text evidence="5">The sequence shown here is derived from an EMBL/GenBank/DDBJ whole genome shotgun (WGS) entry which is preliminary data.</text>
</comment>
<dbReference type="AlphaFoldDB" id="A0A9P8HQC9"/>
<dbReference type="SUPFAM" id="SSF48452">
    <property type="entry name" value="TPR-like"/>
    <property type="match status" value="1"/>
</dbReference>
<dbReference type="Pfam" id="PF13432">
    <property type="entry name" value="TPR_16"/>
    <property type="match status" value="1"/>
</dbReference>
<evidence type="ECO:0000256" key="2">
    <source>
        <dbReference type="ARBA" id="ARBA00022803"/>
    </source>
</evidence>
<evidence type="ECO:0000256" key="1">
    <source>
        <dbReference type="ARBA" id="ARBA00022737"/>
    </source>
</evidence>
<evidence type="ECO:0000256" key="4">
    <source>
        <dbReference type="SAM" id="SignalP"/>
    </source>
</evidence>
<dbReference type="OrthoDB" id="3018806at2759"/>
<organism evidence="5 6">
    <name type="scientific">Glutinoglossum americanum</name>
    <dbReference type="NCBI Taxonomy" id="1670608"/>
    <lineage>
        <taxon>Eukaryota</taxon>
        <taxon>Fungi</taxon>
        <taxon>Dikarya</taxon>
        <taxon>Ascomycota</taxon>
        <taxon>Pezizomycotina</taxon>
        <taxon>Geoglossomycetes</taxon>
        <taxon>Geoglossales</taxon>
        <taxon>Geoglossaceae</taxon>
        <taxon>Glutinoglossum</taxon>
    </lineage>
</organism>
<dbReference type="PROSITE" id="PS50293">
    <property type="entry name" value="TPR_REGION"/>
    <property type="match status" value="2"/>
</dbReference>
<keyword evidence="2 3" id="KW-0802">TPR repeat</keyword>
<keyword evidence="6" id="KW-1185">Reference proteome</keyword>
<feature type="non-terminal residue" evidence="5">
    <location>
        <position position="155"/>
    </location>
</feature>
<feature type="repeat" description="TPR" evidence="3">
    <location>
        <begin position="96"/>
        <end position="129"/>
    </location>
</feature>
<dbReference type="Gene3D" id="1.25.40.10">
    <property type="entry name" value="Tetratricopeptide repeat domain"/>
    <property type="match status" value="1"/>
</dbReference>
<dbReference type="PANTHER" id="PTHR44943:SF4">
    <property type="entry name" value="TPR REPEAT-CONTAINING PROTEIN MJ0798"/>
    <property type="match status" value="1"/>
</dbReference>
<evidence type="ECO:0000313" key="6">
    <source>
        <dbReference type="Proteomes" id="UP000698800"/>
    </source>
</evidence>
<dbReference type="PROSITE" id="PS50005">
    <property type="entry name" value="TPR"/>
    <property type="match status" value="2"/>
</dbReference>